<feature type="transmembrane region" description="Helical" evidence="2">
    <location>
        <begin position="466"/>
        <end position="487"/>
    </location>
</feature>
<organism evidence="4 5">
    <name type="scientific">Geotalea uraniireducens</name>
    <dbReference type="NCBI Taxonomy" id="351604"/>
    <lineage>
        <taxon>Bacteria</taxon>
        <taxon>Pseudomonadati</taxon>
        <taxon>Thermodesulfobacteriota</taxon>
        <taxon>Desulfuromonadia</taxon>
        <taxon>Geobacterales</taxon>
        <taxon>Geobacteraceae</taxon>
        <taxon>Geotalea</taxon>
    </lineage>
</organism>
<dbReference type="NCBIfam" id="TIGR01760">
    <property type="entry name" value="tape_meas_TP901"/>
    <property type="match status" value="1"/>
</dbReference>
<dbReference type="Proteomes" id="UP001317705">
    <property type="component" value="Chromosome"/>
</dbReference>
<keyword evidence="2" id="KW-0812">Transmembrane</keyword>
<dbReference type="Pfam" id="PF10145">
    <property type="entry name" value="PhageMin_Tail"/>
    <property type="match status" value="1"/>
</dbReference>
<feature type="transmembrane region" description="Helical" evidence="2">
    <location>
        <begin position="402"/>
        <end position="423"/>
    </location>
</feature>
<feature type="transmembrane region" description="Helical" evidence="2">
    <location>
        <begin position="549"/>
        <end position="567"/>
    </location>
</feature>
<accession>A0ABM8EJ62</accession>
<evidence type="ECO:0000313" key="4">
    <source>
        <dbReference type="EMBL" id="BDV42443.1"/>
    </source>
</evidence>
<keyword evidence="2" id="KW-0472">Membrane</keyword>
<dbReference type="PANTHER" id="PTHR37813:SF1">
    <property type="entry name" value="FELS-2 PROPHAGE PROTEIN"/>
    <property type="match status" value="1"/>
</dbReference>
<feature type="domain" description="Phage tail tape measure protein" evidence="3">
    <location>
        <begin position="161"/>
        <end position="350"/>
    </location>
</feature>
<gene>
    <name evidence="4" type="ORF">GURASL_13660</name>
</gene>
<evidence type="ECO:0000256" key="2">
    <source>
        <dbReference type="SAM" id="Phobius"/>
    </source>
</evidence>
<feature type="transmembrane region" description="Helical" evidence="2">
    <location>
        <begin position="601"/>
        <end position="620"/>
    </location>
</feature>
<evidence type="ECO:0000256" key="1">
    <source>
        <dbReference type="ARBA" id="ARBA00022612"/>
    </source>
</evidence>
<dbReference type="EMBL" id="AP027151">
    <property type="protein sequence ID" value="BDV42443.1"/>
    <property type="molecule type" value="Genomic_DNA"/>
</dbReference>
<name>A0ABM8EJ62_9BACT</name>
<proteinExistence type="predicted"/>
<dbReference type="PANTHER" id="PTHR37813">
    <property type="entry name" value="FELS-2 PROPHAGE PROTEIN"/>
    <property type="match status" value="1"/>
</dbReference>
<dbReference type="RefSeq" id="WP_282002897.1">
    <property type="nucleotide sequence ID" value="NZ_AP027151.1"/>
</dbReference>
<evidence type="ECO:0000313" key="5">
    <source>
        <dbReference type="Proteomes" id="UP001317705"/>
    </source>
</evidence>
<keyword evidence="2" id="KW-1133">Transmembrane helix</keyword>
<reference evidence="4 5" key="1">
    <citation type="submission" date="2022-12" db="EMBL/GenBank/DDBJ databases">
        <title>Polyphasic characterization of Geotalea uranireducens NIT-SL11 newly isolated from a complex of sewage sludge and microbially reduced graphene oxide.</title>
        <authorList>
            <person name="Xie L."/>
            <person name="Yoshida N."/>
            <person name="Meng L."/>
        </authorList>
    </citation>
    <scope>NUCLEOTIDE SEQUENCE [LARGE SCALE GENOMIC DNA]</scope>
    <source>
        <strain evidence="4 5">NIT-SL11</strain>
    </source>
</reference>
<evidence type="ECO:0000259" key="3">
    <source>
        <dbReference type="Pfam" id="PF10145"/>
    </source>
</evidence>
<feature type="transmembrane region" description="Helical" evidence="2">
    <location>
        <begin position="640"/>
        <end position="663"/>
    </location>
</feature>
<feature type="transmembrane region" description="Helical" evidence="2">
    <location>
        <begin position="435"/>
        <end position="460"/>
    </location>
</feature>
<keyword evidence="1" id="KW-1188">Viral release from host cell</keyword>
<sequence length="821" mass="87018">MTSLFTIALMFKVLDSATAPVRRINETLDVTGRNLDKAAGKSTALNNGIDRLGVGAGIAGRLAAGVDKIGKAAGAATAKLDALQKKAEKLGESAQKLDGLGRPLLAAGAIGAIGLDLSAVPGDAIAAEHALRSLGNVGNLTNAQLDRMNGGILVTSRWVNQTQKELIEGMNVLVAAGLNPEIATKFMPVIGKTATAATAAVADISKTAFAAYDNLKIPINQLERVMDSLSLAGKEGRFELKDMATYFPMLTAGAQALGVKGVGGVAQLGAALQIAMKGAADPSVAANNFQNFLQKVTSKETVKNFEKFGINVETELNKALKAGMDPFEHMIGLIMKATGGNKFKLSELFGDMQVTNFLNPMMQNMDEYRRIRDEALTATGVVDKDFTNMMGTTVEQWKQLKITLASVAMPALAGPLSLINRILKAVSANATVAKIIIYGIGAALTGGALLTTLAGLGAAAPKALEGLIVLGKGATWTTGRLTALYLAMRRKWIINRLPDSMFGDVIPGAVKAQTGIRAVIASTRAWAAANLFTISGLRALSVTLLTSPIGWIALAIGVAALVIYKYWKPISGFFRGLWQGLKEGLKGLEPAWDVFKRVAPILFPILIPLKWIFIAIKALFKPVDDVGGKAEGMGRRFGRAIGTILSSVVQLPAKMLAAGANIIDSLFKGMTSKLDKPIGAMKGLAQRLRNFLPFSPAKEGPLRDINRVRIVETIAESMRPTPLVNAMRATTAAAMIAAAPAAALAHPTSLANRPAVQSLARPMATGSGGSMQLTFAPQITVQGGSDPERIKGQVNEAMRFSFAEFERMMKRYEEQKQRRSF</sequence>
<dbReference type="InterPro" id="IPR010090">
    <property type="entry name" value="Phage_tape_meas"/>
</dbReference>
<keyword evidence="5" id="KW-1185">Reference proteome</keyword>
<protein>
    <submittedName>
        <fullName evidence="4">Phage tail tape measure protein</fullName>
    </submittedName>
</protein>